<sequence>MKIKGFITEICALLLALLFAYTAISKWKDWEGSRHALYNLIFPLWMAKILFWILPVAEISLTVILLVPGWRKKGFC</sequence>
<dbReference type="OrthoDB" id="673785at2"/>
<keyword evidence="4 5" id="KW-0472">Membrane</keyword>
<keyword evidence="3 5" id="KW-1133">Transmembrane helix</keyword>
<dbReference type="EMBL" id="JMIH01000024">
    <property type="protein sequence ID" value="KEO72742.1"/>
    <property type="molecule type" value="Genomic_DNA"/>
</dbReference>
<dbReference type="GO" id="GO:0030416">
    <property type="term" value="P:methylamine metabolic process"/>
    <property type="evidence" value="ECO:0007669"/>
    <property type="project" value="InterPro"/>
</dbReference>
<evidence type="ECO:0000313" key="8">
    <source>
        <dbReference type="Proteomes" id="UP000027821"/>
    </source>
</evidence>
<evidence type="ECO:0000256" key="4">
    <source>
        <dbReference type="ARBA" id="ARBA00023136"/>
    </source>
</evidence>
<keyword evidence="8" id="KW-1185">Reference proteome</keyword>
<protein>
    <recommendedName>
        <fullName evidence="6">Methylamine utilisation protein MauE domain-containing protein</fullName>
    </recommendedName>
</protein>
<evidence type="ECO:0000259" key="6">
    <source>
        <dbReference type="Pfam" id="PF07291"/>
    </source>
</evidence>
<evidence type="ECO:0000256" key="3">
    <source>
        <dbReference type="ARBA" id="ARBA00022989"/>
    </source>
</evidence>
<dbReference type="GO" id="GO:0016020">
    <property type="term" value="C:membrane"/>
    <property type="evidence" value="ECO:0007669"/>
    <property type="project" value="UniProtKB-SubCell"/>
</dbReference>
<keyword evidence="2 5" id="KW-0812">Transmembrane</keyword>
<organism evidence="7 8">
    <name type="scientific">Anditalea andensis</name>
    <dbReference type="NCBI Taxonomy" id="1048983"/>
    <lineage>
        <taxon>Bacteria</taxon>
        <taxon>Pseudomonadati</taxon>
        <taxon>Bacteroidota</taxon>
        <taxon>Cytophagia</taxon>
        <taxon>Cytophagales</taxon>
        <taxon>Cytophagaceae</taxon>
        <taxon>Anditalea</taxon>
    </lineage>
</organism>
<gene>
    <name evidence="7" type="ORF">EL17_18610</name>
</gene>
<proteinExistence type="predicted"/>
<dbReference type="Proteomes" id="UP000027821">
    <property type="component" value="Unassembled WGS sequence"/>
</dbReference>
<accession>A0A074LG23</accession>
<dbReference type="RefSeq" id="WP_035077519.1">
    <property type="nucleotide sequence ID" value="NZ_JMIH01000024.1"/>
</dbReference>
<comment type="subcellular location">
    <subcellularLocation>
        <location evidence="1">Membrane</location>
        <topology evidence="1">Multi-pass membrane protein</topology>
    </subcellularLocation>
</comment>
<feature type="domain" description="Methylamine utilisation protein MauE" evidence="6">
    <location>
        <begin position="6"/>
        <end position="75"/>
    </location>
</feature>
<dbReference type="AlphaFoldDB" id="A0A074LG23"/>
<dbReference type="InterPro" id="IPR009908">
    <property type="entry name" value="Methylamine_util_MauE"/>
</dbReference>
<evidence type="ECO:0000256" key="1">
    <source>
        <dbReference type="ARBA" id="ARBA00004141"/>
    </source>
</evidence>
<evidence type="ECO:0000256" key="2">
    <source>
        <dbReference type="ARBA" id="ARBA00022692"/>
    </source>
</evidence>
<evidence type="ECO:0000256" key="5">
    <source>
        <dbReference type="SAM" id="Phobius"/>
    </source>
</evidence>
<comment type="caution">
    <text evidence="7">The sequence shown here is derived from an EMBL/GenBank/DDBJ whole genome shotgun (WGS) entry which is preliminary data.</text>
</comment>
<dbReference type="Pfam" id="PF07291">
    <property type="entry name" value="MauE"/>
    <property type="match status" value="1"/>
</dbReference>
<reference evidence="7 8" key="1">
    <citation type="submission" date="2014-04" db="EMBL/GenBank/DDBJ databases">
        <title>Characterization and application of a salt tolerant electro-active bacterium.</title>
        <authorList>
            <person name="Yang L."/>
            <person name="Wei S."/>
            <person name="Tay Q.X.M."/>
        </authorList>
    </citation>
    <scope>NUCLEOTIDE SEQUENCE [LARGE SCALE GENOMIC DNA]</scope>
    <source>
        <strain evidence="7 8">LY1</strain>
    </source>
</reference>
<name>A0A074LG23_9BACT</name>
<feature type="transmembrane region" description="Helical" evidence="5">
    <location>
        <begin position="49"/>
        <end position="70"/>
    </location>
</feature>
<evidence type="ECO:0000313" key="7">
    <source>
        <dbReference type="EMBL" id="KEO72742.1"/>
    </source>
</evidence>